<dbReference type="STRING" id="1293439.WH87_17325"/>
<gene>
    <name evidence="1" type="ORF">WH87_17325</name>
</gene>
<dbReference type="Proteomes" id="UP000033411">
    <property type="component" value="Unassembled WGS sequence"/>
</dbReference>
<dbReference type="EMBL" id="LANJ01000046">
    <property type="protein sequence ID" value="KKC35336.1"/>
    <property type="molecule type" value="Genomic_DNA"/>
</dbReference>
<accession>A0A0F5Q3X0</accession>
<name>A0A0F5Q3X0_9HYPH</name>
<keyword evidence="2" id="KW-1185">Reference proteome</keyword>
<organism evidence="1 2">
    <name type="scientific">Devosia epidermidihirudinis</name>
    <dbReference type="NCBI Taxonomy" id="1293439"/>
    <lineage>
        <taxon>Bacteria</taxon>
        <taxon>Pseudomonadati</taxon>
        <taxon>Pseudomonadota</taxon>
        <taxon>Alphaproteobacteria</taxon>
        <taxon>Hyphomicrobiales</taxon>
        <taxon>Devosiaceae</taxon>
        <taxon>Devosia</taxon>
    </lineage>
</organism>
<evidence type="ECO:0000313" key="2">
    <source>
        <dbReference type="Proteomes" id="UP000033411"/>
    </source>
</evidence>
<dbReference type="PATRIC" id="fig|1293439.3.peg.3535"/>
<reference evidence="1 2" key="1">
    <citation type="submission" date="2015-03" db="EMBL/GenBank/DDBJ databases">
        <authorList>
            <person name="Lepp D."/>
            <person name="Hassan Y.I."/>
            <person name="Li X.-Z."/>
            <person name="Zhou T."/>
        </authorList>
    </citation>
    <scope>NUCLEOTIDE SEQUENCE [LARGE SCALE GENOMIC DNA]</scope>
    <source>
        <strain evidence="1 2">E84</strain>
    </source>
</reference>
<comment type="caution">
    <text evidence="1">The sequence shown here is derived from an EMBL/GenBank/DDBJ whole genome shotgun (WGS) entry which is preliminary data.</text>
</comment>
<sequence length="76" mass="8579">MAKVANYSRYDALQLQRAKRREIVDRGREQSASVSQAISANINSTAQLQAKISEMQIRTRSQEAVKAKMEKINKLA</sequence>
<evidence type="ECO:0000313" key="1">
    <source>
        <dbReference type="EMBL" id="KKC35336.1"/>
    </source>
</evidence>
<proteinExistence type="predicted"/>
<protein>
    <submittedName>
        <fullName evidence="1">Uncharacterized protein</fullName>
    </submittedName>
</protein>
<dbReference type="AlphaFoldDB" id="A0A0F5Q3X0"/>
<dbReference type="RefSeq" id="WP_046138903.1">
    <property type="nucleotide sequence ID" value="NZ_LANJ01000046.1"/>
</dbReference>